<dbReference type="SUPFAM" id="SSF103575">
    <property type="entry name" value="Plexin repeat"/>
    <property type="match status" value="1"/>
</dbReference>
<sequence length="708" mass="79393">MWSGLPPVYGGDRSLPLLCSADLLTSNSSHLLLGSGDGLAFQSFLVDETGAWLMVGAKNHIFLLHMDRPNEEPQKVSAAVGLGQWCWRLKEPFFPEQTECANFIRLLQPFNRSHVFVCGTGSYQPICAFVHQKFFCLGGSDGELYSGTSSDFMGSSAAFFRTRVHKASQNYIRTEQNQDHWLNEPVFIGAYVIPDTHNAHDDKVYIFLRETALEAGQWERRRIHARVARVCKNDVGGKRSLINRWSTFLKARLVCSIPGPQASETHFDQLGEWGAWDIFLLRTRDPQSPLIFGLFTVSSGIFSGSAVCVYSMADMRAAFSGPFAHKEGADYRWVEYKGRIPYPRPGTCPSETYDPLLHSTKDFPDDLISFMRNHQLMWGPVYPLGRKPILMRANVPYRLRQLLVDRVETESGHYDVLFLGTGRGSGIFTTSSTLMPADGLLLERLLWSCRSDAGGGSAGLKAPQELFVSSTHGLVQLSLYRCELYGKDCADCCLARDPYCTWDGKGCSPYRREQMAMGQKPRSASGASSRTAEEKLVFGVENNSTFLECLARSPQTAIRWLVQRSREAALDQVLGEGKRLLIRQLAREDAGVYQCQAVEHSFSRPLMHYSLRVIGHEAMGAKQSKGAEEGGSHLSAMPVQLQYKGYPRNLGAPGTSLDEYCNVLRHQDRQRQKAWNPKWQQHPLESKKGRVRRHPDPLKPARAGLRLV</sequence>
<dbReference type="Proteomes" id="UP000694390">
    <property type="component" value="Chromosome 7"/>
</dbReference>
<dbReference type="InterPro" id="IPR001627">
    <property type="entry name" value="Semap_dom"/>
</dbReference>
<keyword evidence="2" id="KW-1015">Disulfide bond</keyword>
<name>A0A8C4W5W1_9SAUR</name>
<dbReference type="GeneTree" id="ENSGT00940000165085"/>
<evidence type="ECO:0000259" key="7">
    <source>
        <dbReference type="PROSITE" id="PS51004"/>
    </source>
</evidence>
<evidence type="ECO:0000313" key="8">
    <source>
        <dbReference type="Ensembl" id="ENSGEVP00005012300.1"/>
    </source>
</evidence>
<organism evidence="8 9">
    <name type="scientific">Gopherus evgoodei</name>
    <name type="common">Goodes thornscrub tortoise</name>
    <dbReference type="NCBI Taxonomy" id="1825980"/>
    <lineage>
        <taxon>Eukaryota</taxon>
        <taxon>Metazoa</taxon>
        <taxon>Chordata</taxon>
        <taxon>Craniata</taxon>
        <taxon>Vertebrata</taxon>
        <taxon>Euteleostomi</taxon>
        <taxon>Archelosauria</taxon>
        <taxon>Testudinata</taxon>
        <taxon>Testudines</taxon>
        <taxon>Cryptodira</taxon>
        <taxon>Durocryptodira</taxon>
        <taxon>Testudinoidea</taxon>
        <taxon>Testudinidae</taxon>
        <taxon>Gopherus</taxon>
    </lineage>
</organism>
<dbReference type="SUPFAM" id="SSF101912">
    <property type="entry name" value="Sema domain"/>
    <property type="match status" value="1"/>
</dbReference>
<dbReference type="Gene3D" id="3.30.1680.10">
    <property type="entry name" value="ligand-binding face of the semaphorins, domain 2"/>
    <property type="match status" value="1"/>
</dbReference>
<evidence type="ECO:0000256" key="3">
    <source>
        <dbReference type="ARBA" id="ARBA00023180"/>
    </source>
</evidence>
<dbReference type="GO" id="GO:0045499">
    <property type="term" value="F:chemorepellent activity"/>
    <property type="evidence" value="ECO:0007669"/>
    <property type="project" value="TreeGrafter"/>
</dbReference>
<dbReference type="GO" id="GO:0071526">
    <property type="term" value="P:semaphorin-plexin signaling pathway"/>
    <property type="evidence" value="ECO:0007669"/>
    <property type="project" value="TreeGrafter"/>
</dbReference>
<feature type="domain" description="Ig-like" evidence="6">
    <location>
        <begin position="521"/>
        <end position="597"/>
    </location>
</feature>
<reference evidence="8" key="2">
    <citation type="submission" date="2025-08" db="UniProtKB">
        <authorList>
            <consortium name="Ensembl"/>
        </authorList>
    </citation>
    <scope>IDENTIFICATION</scope>
</reference>
<dbReference type="GO" id="GO:0030215">
    <property type="term" value="F:semaphorin receptor binding"/>
    <property type="evidence" value="ECO:0007669"/>
    <property type="project" value="InterPro"/>
</dbReference>
<evidence type="ECO:0000256" key="5">
    <source>
        <dbReference type="SAM" id="MobiDB-lite"/>
    </source>
</evidence>
<dbReference type="GO" id="GO:0030335">
    <property type="term" value="P:positive regulation of cell migration"/>
    <property type="evidence" value="ECO:0007669"/>
    <property type="project" value="TreeGrafter"/>
</dbReference>
<feature type="region of interest" description="Disordered" evidence="5">
    <location>
        <begin position="671"/>
        <end position="708"/>
    </location>
</feature>
<comment type="similarity">
    <text evidence="1">Belongs to the semaphorin family.</text>
</comment>
<accession>A0A8C4W5W1</accession>
<dbReference type="AlphaFoldDB" id="A0A8C4W5W1"/>
<dbReference type="InterPro" id="IPR015943">
    <property type="entry name" value="WD40/YVTN_repeat-like_dom_sf"/>
</dbReference>
<dbReference type="InterPro" id="IPR003599">
    <property type="entry name" value="Ig_sub"/>
</dbReference>
<evidence type="ECO:0000256" key="2">
    <source>
        <dbReference type="ARBA" id="ARBA00023157"/>
    </source>
</evidence>
<gene>
    <name evidence="8" type="primary">LOC115654289</name>
</gene>
<feature type="domain" description="Sema" evidence="7">
    <location>
        <begin position="15"/>
        <end position="479"/>
    </location>
</feature>
<dbReference type="PROSITE" id="PS51004">
    <property type="entry name" value="SEMA"/>
    <property type="match status" value="1"/>
</dbReference>
<dbReference type="PANTHER" id="PTHR11036">
    <property type="entry name" value="SEMAPHORIN"/>
    <property type="match status" value="1"/>
</dbReference>
<dbReference type="GO" id="GO:0005886">
    <property type="term" value="C:plasma membrane"/>
    <property type="evidence" value="ECO:0007669"/>
    <property type="project" value="TreeGrafter"/>
</dbReference>
<dbReference type="InterPro" id="IPR027231">
    <property type="entry name" value="Semaphorin"/>
</dbReference>
<dbReference type="PANTHER" id="PTHR11036:SF69">
    <property type="entry name" value="SEMA DOMAIN-CONTAINING PROTEIN"/>
    <property type="match status" value="1"/>
</dbReference>
<evidence type="ECO:0000256" key="4">
    <source>
        <dbReference type="PROSITE-ProRule" id="PRU00352"/>
    </source>
</evidence>
<dbReference type="CDD" id="cd05871">
    <property type="entry name" value="Ig_Sema3"/>
    <property type="match status" value="1"/>
</dbReference>
<dbReference type="Gene3D" id="2.60.40.10">
    <property type="entry name" value="Immunoglobulins"/>
    <property type="match status" value="1"/>
</dbReference>
<dbReference type="SMART" id="SM00630">
    <property type="entry name" value="Sema"/>
    <property type="match status" value="1"/>
</dbReference>
<evidence type="ECO:0000313" key="9">
    <source>
        <dbReference type="Proteomes" id="UP000694390"/>
    </source>
</evidence>
<dbReference type="InterPro" id="IPR013783">
    <property type="entry name" value="Ig-like_fold"/>
</dbReference>
<dbReference type="InterPro" id="IPR007110">
    <property type="entry name" value="Ig-like_dom"/>
</dbReference>
<dbReference type="InterPro" id="IPR036179">
    <property type="entry name" value="Ig-like_dom_sf"/>
</dbReference>
<comment type="caution">
    <text evidence="4">Lacks conserved residue(s) required for the propagation of feature annotation.</text>
</comment>
<dbReference type="Pfam" id="PF01403">
    <property type="entry name" value="Sema"/>
    <property type="match status" value="1"/>
</dbReference>
<keyword evidence="3" id="KW-0325">Glycoprotein</keyword>
<dbReference type="SMART" id="SM00423">
    <property type="entry name" value="PSI"/>
    <property type="match status" value="1"/>
</dbReference>
<dbReference type="Gene3D" id="2.130.10.10">
    <property type="entry name" value="YVTN repeat-like/Quinoprotein amine dehydrogenase"/>
    <property type="match status" value="1"/>
</dbReference>
<dbReference type="GO" id="GO:0007411">
    <property type="term" value="P:axon guidance"/>
    <property type="evidence" value="ECO:0007669"/>
    <property type="project" value="TreeGrafter"/>
</dbReference>
<protein>
    <submittedName>
        <fullName evidence="8">Uncharacterized protein</fullName>
    </submittedName>
</protein>
<dbReference type="SMART" id="SM00408">
    <property type="entry name" value="IGc2"/>
    <property type="match status" value="1"/>
</dbReference>
<dbReference type="PROSITE" id="PS50835">
    <property type="entry name" value="IG_LIKE"/>
    <property type="match status" value="1"/>
</dbReference>
<evidence type="ECO:0000259" key="6">
    <source>
        <dbReference type="PROSITE" id="PS50835"/>
    </source>
</evidence>
<reference evidence="8" key="1">
    <citation type="submission" date="2019-06" db="EMBL/GenBank/DDBJ databases">
        <title>G10K-VGP Goodes thornscrub tortoise genome, primary haplotype.</title>
        <authorList>
            <person name="Murphy B."/>
            <person name="Edwards T."/>
            <person name="Rhie A."/>
            <person name="Koren S."/>
            <person name="Phillippy A."/>
            <person name="Fedrigo O."/>
            <person name="Haase B."/>
            <person name="Mountcastle J."/>
            <person name="Lewin H."/>
            <person name="Damas J."/>
            <person name="Howe K."/>
            <person name="Formenti G."/>
            <person name="Myers G."/>
            <person name="Durbin R."/>
            <person name="Jarvis E.D."/>
        </authorList>
    </citation>
    <scope>NUCLEOTIDE SEQUENCE [LARGE SCALE GENOMIC DNA]</scope>
</reference>
<feature type="compositionally biased region" description="Basic and acidic residues" evidence="5">
    <location>
        <begin position="684"/>
        <end position="699"/>
    </location>
</feature>
<dbReference type="InterPro" id="IPR003598">
    <property type="entry name" value="Ig_sub2"/>
</dbReference>
<dbReference type="InterPro" id="IPR016201">
    <property type="entry name" value="PSI"/>
</dbReference>
<dbReference type="Ensembl" id="ENSGEVT00005012878.1">
    <property type="protein sequence ID" value="ENSGEVP00005012300.1"/>
    <property type="gene ID" value="ENSGEVG00005008295.1"/>
</dbReference>
<reference evidence="8" key="3">
    <citation type="submission" date="2025-09" db="UniProtKB">
        <authorList>
            <consortium name="Ensembl"/>
        </authorList>
    </citation>
    <scope>IDENTIFICATION</scope>
</reference>
<keyword evidence="9" id="KW-1185">Reference proteome</keyword>
<dbReference type="SUPFAM" id="SSF48726">
    <property type="entry name" value="Immunoglobulin"/>
    <property type="match status" value="1"/>
</dbReference>
<dbReference type="SMART" id="SM00409">
    <property type="entry name" value="IG"/>
    <property type="match status" value="1"/>
</dbReference>
<dbReference type="GO" id="GO:0001755">
    <property type="term" value="P:neural crest cell migration"/>
    <property type="evidence" value="ECO:0007669"/>
    <property type="project" value="TreeGrafter"/>
</dbReference>
<proteinExistence type="inferred from homology"/>
<dbReference type="InterPro" id="IPR036352">
    <property type="entry name" value="Semap_dom_sf"/>
</dbReference>
<evidence type="ECO:0000256" key="1">
    <source>
        <dbReference type="ARBA" id="ARBA00009492"/>
    </source>
</evidence>